<evidence type="ECO:0000259" key="2">
    <source>
        <dbReference type="Pfam" id="PF09992"/>
    </source>
</evidence>
<gene>
    <name evidence="3" type="ORF">GXM_07782</name>
</gene>
<organism evidence="3 4">
    <name type="scientific">Nostoc sphaeroides CCNUC1</name>
    <dbReference type="NCBI Taxonomy" id="2653204"/>
    <lineage>
        <taxon>Bacteria</taxon>
        <taxon>Bacillati</taxon>
        <taxon>Cyanobacteriota</taxon>
        <taxon>Cyanophyceae</taxon>
        <taxon>Nostocales</taxon>
        <taxon>Nostocaceae</taxon>
        <taxon>Nostoc</taxon>
    </lineage>
</organism>
<name>A0A5P8WC18_9NOSO</name>
<feature type="region of interest" description="Disordered" evidence="1">
    <location>
        <begin position="263"/>
        <end position="306"/>
    </location>
</feature>
<evidence type="ECO:0000313" key="4">
    <source>
        <dbReference type="Proteomes" id="UP000326678"/>
    </source>
</evidence>
<dbReference type="Pfam" id="PF09992">
    <property type="entry name" value="NAGPA"/>
    <property type="match status" value="1"/>
</dbReference>
<dbReference type="EMBL" id="CP045227">
    <property type="protein sequence ID" value="QFS50288.1"/>
    <property type="molecule type" value="Genomic_DNA"/>
</dbReference>
<evidence type="ECO:0000313" key="3">
    <source>
        <dbReference type="EMBL" id="QFS50288.1"/>
    </source>
</evidence>
<accession>A0A5P8WC18</accession>
<feature type="domain" description="Phosphodiester glycosidase" evidence="2">
    <location>
        <begin position="202"/>
        <end position="424"/>
    </location>
</feature>
<dbReference type="AlphaFoldDB" id="A0A5P8WC18"/>
<reference evidence="3 4" key="1">
    <citation type="submission" date="2019-10" db="EMBL/GenBank/DDBJ databases">
        <title>Genomic and transcriptomic insights into the perfect genentic adaptation of a filamentous nitrogen-fixing cyanobacterium to rice fields.</title>
        <authorList>
            <person name="Chen Z."/>
        </authorList>
    </citation>
    <scope>NUCLEOTIDE SEQUENCE [LARGE SCALE GENOMIC DNA]</scope>
    <source>
        <strain evidence="3">CCNUC1</strain>
    </source>
</reference>
<proteinExistence type="predicted"/>
<feature type="region of interest" description="Disordered" evidence="1">
    <location>
        <begin position="215"/>
        <end position="235"/>
    </location>
</feature>
<feature type="region of interest" description="Disordered" evidence="1">
    <location>
        <begin position="424"/>
        <end position="447"/>
    </location>
</feature>
<dbReference type="Proteomes" id="UP000326678">
    <property type="component" value="Chromosome Gxm2"/>
</dbReference>
<keyword evidence="4" id="KW-1185">Reference proteome</keyword>
<feature type="region of interest" description="Disordered" evidence="1">
    <location>
        <begin position="1"/>
        <end position="47"/>
    </location>
</feature>
<feature type="compositionally biased region" description="Low complexity" evidence="1">
    <location>
        <begin position="424"/>
        <end position="434"/>
    </location>
</feature>
<dbReference type="RefSeq" id="WP_152591352.1">
    <property type="nucleotide sequence ID" value="NZ_CP045227.1"/>
</dbReference>
<feature type="compositionally biased region" description="Basic and acidic residues" evidence="1">
    <location>
        <begin position="275"/>
        <end position="289"/>
    </location>
</feature>
<feature type="compositionally biased region" description="Polar residues" evidence="1">
    <location>
        <begin position="1"/>
        <end position="11"/>
    </location>
</feature>
<feature type="region of interest" description="Disordered" evidence="1">
    <location>
        <begin position="361"/>
        <end position="384"/>
    </location>
</feature>
<evidence type="ECO:0000256" key="1">
    <source>
        <dbReference type="SAM" id="MobiDB-lite"/>
    </source>
</evidence>
<protein>
    <recommendedName>
        <fullName evidence="2">Phosphodiester glycosidase domain-containing protein</fullName>
    </recommendedName>
</protein>
<dbReference type="InterPro" id="IPR018711">
    <property type="entry name" value="NAGPA"/>
</dbReference>
<dbReference type="KEGG" id="nsh:GXM_07782"/>
<sequence length="447" mass="48261">MTSQLSISNNKTSKETLPFSNTPARGRFESRPFVVQSKNDNSKQPDLKTSLIQAEKYGHHLSKTNLANQSAPTAVQTKPDTQGVAHLHASSNTPIIQLQPNLKKYTDKFKALGTGRKVRETVRVRTEAPGIIGTRIRRPSDHKVPSEAEARMPLHAIQDNMDPQGEYNKLRVIKGRLGGGVIEARNQPESPEILAKDVPKSTAVINGGFFDHTGSLMDPSGSTGNKGRPVGATSRNDAIPINQVWKEDYGHITVGDKPKLSAGPLFESSGNEVPLDDKRFQYRVPKDDPNADGDSSADRQGMKPNYLNNFAGALTHASDRNSRSAVSTQDQDVIMHTMTSDNKAPGIGATMKEWQAITRAGTRNSPDKQGGQKPPAAQTLNLDGGGSVYMGVKDAKGKMNEIARGGAVEMNGEPKDLRPVANVVTSTSGTNSSSDHAPLLEIKKHLE</sequence>